<name>A0ABW7AKR3_9ACTN</name>
<dbReference type="InterPro" id="IPR005471">
    <property type="entry name" value="Tscrpt_reg_IclR_N"/>
</dbReference>
<feature type="domain" description="HTH iclR-type" evidence="4">
    <location>
        <begin position="10"/>
        <end position="70"/>
    </location>
</feature>
<keyword evidence="7" id="KW-1185">Reference proteome</keyword>
<dbReference type="InterPro" id="IPR050707">
    <property type="entry name" value="HTH_MetabolicPath_Reg"/>
</dbReference>
<dbReference type="PROSITE" id="PS51077">
    <property type="entry name" value="HTH_ICLR"/>
    <property type="match status" value="1"/>
</dbReference>
<sequence length="262" mass="27363">MARPAERDERAVIDKAADLLAALDGEQAGVGVSELARRARLSKSTAFRVLGALERAGMVDRVGTGYRIGKMLRRLGRDSVGPRPEFVRDALVPYVADLFALTGQTVHVAMLDGPEVVYLTKVFGHRQAPIRPCPGDRFAAHGVAIGKALLAFDGDAANILHTATLRAFTPRTATDPAALLAELARVRSGGIAFDADEARVGVSAVAVPLRGPGGDVVAALSITYASSDPSAVRYAEHVRSAGAAAAPALRRALAQRPRSGSG</sequence>
<evidence type="ECO:0000256" key="3">
    <source>
        <dbReference type="ARBA" id="ARBA00023163"/>
    </source>
</evidence>
<dbReference type="InterPro" id="IPR014757">
    <property type="entry name" value="Tscrpt_reg_IclR_C"/>
</dbReference>
<evidence type="ECO:0000259" key="4">
    <source>
        <dbReference type="PROSITE" id="PS51077"/>
    </source>
</evidence>
<dbReference type="InterPro" id="IPR036388">
    <property type="entry name" value="WH-like_DNA-bd_sf"/>
</dbReference>
<proteinExistence type="predicted"/>
<feature type="domain" description="IclR-ED" evidence="5">
    <location>
        <begin position="71"/>
        <end position="255"/>
    </location>
</feature>
<dbReference type="InterPro" id="IPR029016">
    <property type="entry name" value="GAF-like_dom_sf"/>
</dbReference>
<dbReference type="SUPFAM" id="SSF46785">
    <property type="entry name" value="Winged helix' DNA-binding domain"/>
    <property type="match status" value="1"/>
</dbReference>
<dbReference type="Gene3D" id="1.10.10.10">
    <property type="entry name" value="Winged helix-like DNA-binding domain superfamily/Winged helix DNA-binding domain"/>
    <property type="match status" value="1"/>
</dbReference>
<dbReference type="PANTHER" id="PTHR30136:SF24">
    <property type="entry name" value="HTH-TYPE TRANSCRIPTIONAL REPRESSOR ALLR"/>
    <property type="match status" value="1"/>
</dbReference>
<dbReference type="Pfam" id="PF01614">
    <property type="entry name" value="IclR_C"/>
    <property type="match status" value="1"/>
</dbReference>
<dbReference type="Proteomes" id="UP001603978">
    <property type="component" value="Unassembled WGS sequence"/>
</dbReference>
<dbReference type="RefSeq" id="WP_393169828.1">
    <property type="nucleotide sequence ID" value="NZ_JBICRM010000017.1"/>
</dbReference>
<evidence type="ECO:0000256" key="2">
    <source>
        <dbReference type="ARBA" id="ARBA00023125"/>
    </source>
</evidence>
<keyword evidence="2" id="KW-0238">DNA-binding</keyword>
<dbReference type="Pfam" id="PF09339">
    <property type="entry name" value="HTH_IclR"/>
    <property type="match status" value="1"/>
</dbReference>
<evidence type="ECO:0000256" key="1">
    <source>
        <dbReference type="ARBA" id="ARBA00023015"/>
    </source>
</evidence>
<organism evidence="6 7">
    <name type="scientific">Nonomuraea marmarensis</name>
    <dbReference type="NCBI Taxonomy" id="3351344"/>
    <lineage>
        <taxon>Bacteria</taxon>
        <taxon>Bacillati</taxon>
        <taxon>Actinomycetota</taxon>
        <taxon>Actinomycetes</taxon>
        <taxon>Streptosporangiales</taxon>
        <taxon>Streptosporangiaceae</taxon>
        <taxon>Nonomuraea</taxon>
    </lineage>
</organism>
<evidence type="ECO:0000313" key="6">
    <source>
        <dbReference type="EMBL" id="MFG1706718.1"/>
    </source>
</evidence>
<dbReference type="Gene3D" id="3.30.450.40">
    <property type="match status" value="1"/>
</dbReference>
<evidence type="ECO:0000313" key="7">
    <source>
        <dbReference type="Proteomes" id="UP001603978"/>
    </source>
</evidence>
<protein>
    <submittedName>
        <fullName evidence="6">IclR family transcriptional regulator</fullName>
    </submittedName>
</protein>
<dbReference type="SUPFAM" id="SSF55781">
    <property type="entry name" value="GAF domain-like"/>
    <property type="match status" value="1"/>
</dbReference>
<evidence type="ECO:0000259" key="5">
    <source>
        <dbReference type="PROSITE" id="PS51078"/>
    </source>
</evidence>
<dbReference type="SMART" id="SM00346">
    <property type="entry name" value="HTH_ICLR"/>
    <property type="match status" value="1"/>
</dbReference>
<dbReference type="PROSITE" id="PS51078">
    <property type="entry name" value="ICLR_ED"/>
    <property type="match status" value="1"/>
</dbReference>
<keyword evidence="3" id="KW-0804">Transcription</keyword>
<accession>A0ABW7AKR3</accession>
<comment type="caution">
    <text evidence="6">The sequence shown here is derived from an EMBL/GenBank/DDBJ whole genome shotgun (WGS) entry which is preliminary data.</text>
</comment>
<reference evidence="6 7" key="1">
    <citation type="submission" date="2024-10" db="EMBL/GenBank/DDBJ databases">
        <authorList>
            <person name="Topkara A.R."/>
            <person name="Saygin H."/>
        </authorList>
    </citation>
    <scope>NUCLEOTIDE SEQUENCE [LARGE SCALE GENOMIC DNA]</scope>
    <source>
        <strain evidence="6 7">M3C6</strain>
    </source>
</reference>
<keyword evidence="1" id="KW-0805">Transcription regulation</keyword>
<gene>
    <name evidence="6" type="ORF">ACFLIM_26365</name>
</gene>
<dbReference type="PANTHER" id="PTHR30136">
    <property type="entry name" value="HELIX-TURN-HELIX TRANSCRIPTIONAL REGULATOR, ICLR FAMILY"/>
    <property type="match status" value="1"/>
</dbReference>
<dbReference type="InterPro" id="IPR036390">
    <property type="entry name" value="WH_DNA-bd_sf"/>
</dbReference>
<dbReference type="EMBL" id="JBICRM010000017">
    <property type="protein sequence ID" value="MFG1706718.1"/>
    <property type="molecule type" value="Genomic_DNA"/>
</dbReference>